<organism evidence="2 3">
    <name type="scientific">Sistotremastrum niveocremeum HHB9708</name>
    <dbReference type="NCBI Taxonomy" id="1314777"/>
    <lineage>
        <taxon>Eukaryota</taxon>
        <taxon>Fungi</taxon>
        <taxon>Dikarya</taxon>
        <taxon>Basidiomycota</taxon>
        <taxon>Agaricomycotina</taxon>
        <taxon>Agaricomycetes</taxon>
        <taxon>Sistotremastrales</taxon>
        <taxon>Sistotremastraceae</taxon>
        <taxon>Sertulicium</taxon>
        <taxon>Sertulicium niveocremeum</taxon>
    </lineage>
</organism>
<feature type="compositionally biased region" description="Basic residues" evidence="1">
    <location>
        <begin position="73"/>
        <end position="87"/>
    </location>
</feature>
<evidence type="ECO:0000313" key="2">
    <source>
        <dbReference type="EMBL" id="KZS86654.1"/>
    </source>
</evidence>
<evidence type="ECO:0000256" key="1">
    <source>
        <dbReference type="SAM" id="MobiDB-lite"/>
    </source>
</evidence>
<feature type="region of interest" description="Disordered" evidence="1">
    <location>
        <begin position="62"/>
        <end position="93"/>
    </location>
</feature>
<feature type="region of interest" description="Disordered" evidence="1">
    <location>
        <begin position="230"/>
        <end position="275"/>
    </location>
</feature>
<dbReference type="Proteomes" id="UP000076722">
    <property type="component" value="Unassembled WGS sequence"/>
</dbReference>
<accession>A0A164MF74</accession>
<reference evidence="2 3" key="1">
    <citation type="journal article" date="2016" name="Mol. Biol. Evol.">
        <title>Comparative Genomics of Early-Diverging Mushroom-Forming Fungi Provides Insights into the Origins of Lignocellulose Decay Capabilities.</title>
        <authorList>
            <person name="Nagy L.G."/>
            <person name="Riley R."/>
            <person name="Tritt A."/>
            <person name="Adam C."/>
            <person name="Daum C."/>
            <person name="Floudas D."/>
            <person name="Sun H."/>
            <person name="Yadav J.S."/>
            <person name="Pangilinan J."/>
            <person name="Larsson K.H."/>
            <person name="Matsuura K."/>
            <person name="Barry K."/>
            <person name="Labutti K."/>
            <person name="Kuo R."/>
            <person name="Ohm R.A."/>
            <person name="Bhattacharya S.S."/>
            <person name="Shirouzu T."/>
            <person name="Yoshinaga Y."/>
            <person name="Martin F.M."/>
            <person name="Grigoriev I.V."/>
            <person name="Hibbett D.S."/>
        </authorList>
    </citation>
    <scope>NUCLEOTIDE SEQUENCE [LARGE SCALE GENOMIC DNA]</scope>
    <source>
        <strain evidence="2 3">HHB9708</strain>
    </source>
</reference>
<gene>
    <name evidence="2" type="ORF">SISNIDRAFT_471606</name>
</gene>
<dbReference type="EMBL" id="KV419476">
    <property type="protein sequence ID" value="KZS86654.1"/>
    <property type="molecule type" value="Genomic_DNA"/>
</dbReference>
<dbReference type="AlphaFoldDB" id="A0A164MF74"/>
<feature type="compositionally biased region" description="Basic and acidic residues" evidence="1">
    <location>
        <begin position="234"/>
        <end position="258"/>
    </location>
</feature>
<evidence type="ECO:0000313" key="3">
    <source>
        <dbReference type="Proteomes" id="UP000076722"/>
    </source>
</evidence>
<keyword evidence="3" id="KW-1185">Reference proteome</keyword>
<protein>
    <submittedName>
        <fullName evidence="2">Uncharacterized protein</fullName>
    </submittedName>
</protein>
<proteinExistence type="predicted"/>
<name>A0A164MF74_9AGAM</name>
<sequence length="418" mass="47317">MRRGSEGARKNQDIWEMGEDEWEMGNFDIIAGVYICQESQEGRKRWQAELMGGRFRDGSRGIGSSWESIGRSTKGRLPRSHSGRNRKSAVSIGRSGELDTRLPDLVSGLRILVDQSFSRSNLRDHFFVFKRQQFSRTNDYIQKSPRSGYIKYLHKLSQGLAEWEYASTTTEPNFEMVSDGLEIEDGGRYTVSKGEENGCSLIVDAMSEKDARRLRLSICGPSVGGNPRRCSFRHQADDGKLGSRRDRDTRDDPVDRRNNTPIGFQIDNSDLDDRSSGPPVIGLDIAKIFTLHIRKQYFNSIQQPTFPSSTVRSTLQRQNTHMRTKPKIISLDSRNYIAITVFVRRVRRDWIARVGTIEPDRDSIGVLGRKFDGLKLRSSEGPHRLFGRASSSGDIGETLIGVASESLRSADRHKKPKD</sequence>